<feature type="domain" description="HTH lysR-type" evidence="5">
    <location>
        <begin position="5"/>
        <end position="62"/>
    </location>
</feature>
<keyword evidence="2" id="KW-0805">Transcription regulation</keyword>
<keyword evidence="3 6" id="KW-0238">DNA-binding</keyword>
<proteinExistence type="inferred from homology"/>
<dbReference type="GO" id="GO:0003700">
    <property type="term" value="F:DNA-binding transcription factor activity"/>
    <property type="evidence" value="ECO:0007669"/>
    <property type="project" value="InterPro"/>
</dbReference>
<dbReference type="Proteomes" id="UP000533469">
    <property type="component" value="Unassembled WGS sequence"/>
</dbReference>
<comment type="caution">
    <text evidence="6">The sequence shown here is derived from an EMBL/GenBank/DDBJ whole genome shotgun (WGS) entry which is preliminary data.</text>
</comment>
<sequence length="294" mass="32385">MTVLLDIDQLRTFITIAETGSFTKASEVVHKTQSAVSMQMKRLEERVGKPIFARDGRASRLTDEGERLLDYARRIVKLNMEAMASLASAELSGRVRLGVPDDYADRYLPEIMARFSATHPNVELTVVCDPSTDLIDRIDTGDLDLAIVTDCETMHREPEIIRREQLLWVGSMRHSLHLEDVVPLALGRQSCNWRQEAIAMLQALGRPFRILYTSSNSTAVSAAVLAGLAISVLPESGLRPGMRVLGSSEGFPTLPPCRIGLLRNRHEASPLADALAIHIVQGLDNISETSMAAE</sequence>
<comment type="similarity">
    <text evidence="1">Belongs to the LysR transcriptional regulatory family.</text>
</comment>
<dbReference type="Pfam" id="PF00126">
    <property type="entry name" value="HTH_1"/>
    <property type="match status" value="1"/>
</dbReference>
<dbReference type="SUPFAM" id="SSF53850">
    <property type="entry name" value="Periplasmic binding protein-like II"/>
    <property type="match status" value="1"/>
</dbReference>
<organism evidence="6 7">
    <name type="scientific">Ancylobacter tetraedralis</name>
    <dbReference type="NCBI Taxonomy" id="217068"/>
    <lineage>
        <taxon>Bacteria</taxon>
        <taxon>Pseudomonadati</taxon>
        <taxon>Pseudomonadota</taxon>
        <taxon>Alphaproteobacteria</taxon>
        <taxon>Hyphomicrobiales</taxon>
        <taxon>Xanthobacteraceae</taxon>
        <taxon>Ancylobacter</taxon>
    </lineage>
</organism>
<dbReference type="EMBL" id="JACICD010000009">
    <property type="protein sequence ID" value="MBB3773281.1"/>
    <property type="molecule type" value="Genomic_DNA"/>
</dbReference>
<dbReference type="Pfam" id="PF03466">
    <property type="entry name" value="LysR_substrate"/>
    <property type="match status" value="1"/>
</dbReference>
<dbReference type="AlphaFoldDB" id="A0A839ZEM4"/>
<name>A0A839ZEM4_9HYPH</name>
<gene>
    <name evidence="6" type="ORF">FHS55_003914</name>
</gene>
<keyword evidence="7" id="KW-1185">Reference proteome</keyword>
<evidence type="ECO:0000313" key="7">
    <source>
        <dbReference type="Proteomes" id="UP000533469"/>
    </source>
</evidence>
<dbReference type="InterPro" id="IPR000847">
    <property type="entry name" value="LysR_HTH_N"/>
</dbReference>
<dbReference type="Gene3D" id="1.10.10.10">
    <property type="entry name" value="Winged helix-like DNA-binding domain superfamily/Winged helix DNA-binding domain"/>
    <property type="match status" value="1"/>
</dbReference>
<dbReference type="RefSeq" id="WP_183191428.1">
    <property type="nucleotide sequence ID" value="NZ_JACICD010000009.1"/>
</dbReference>
<evidence type="ECO:0000256" key="2">
    <source>
        <dbReference type="ARBA" id="ARBA00023015"/>
    </source>
</evidence>
<evidence type="ECO:0000313" key="6">
    <source>
        <dbReference type="EMBL" id="MBB3773281.1"/>
    </source>
</evidence>
<protein>
    <submittedName>
        <fullName evidence="6">DNA-binding transcriptional LysR family regulator</fullName>
    </submittedName>
</protein>
<dbReference type="Gene3D" id="3.40.190.10">
    <property type="entry name" value="Periplasmic binding protein-like II"/>
    <property type="match status" value="2"/>
</dbReference>
<dbReference type="InterPro" id="IPR005119">
    <property type="entry name" value="LysR_subst-bd"/>
</dbReference>
<dbReference type="PANTHER" id="PTHR30579">
    <property type="entry name" value="TRANSCRIPTIONAL REGULATOR"/>
    <property type="match status" value="1"/>
</dbReference>
<evidence type="ECO:0000256" key="4">
    <source>
        <dbReference type="ARBA" id="ARBA00023163"/>
    </source>
</evidence>
<dbReference type="PROSITE" id="PS50931">
    <property type="entry name" value="HTH_LYSR"/>
    <property type="match status" value="1"/>
</dbReference>
<dbReference type="SUPFAM" id="SSF46785">
    <property type="entry name" value="Winged helix' DNA-binding domain"/>
    <property type="match status" value="1"/>
</dbReference>
<evidence type="ECO:0000256" key="1">
    <source>
        <dbReference type="ARBA" id="ARBA00009437"/>
    </source>
</evidence>
<evidence type="ECO:0000256" key="3">
    <source>
        <dbReference type="ARBA" id="ARBA00023125"/>
    </source>
</evidence>
<dbReference type="GO" id="GO:0003677">
    <property type="term" value="F:DNA binding"/>
    <property type="evidence" value="ECO:0007669"/>
    <property type="project" value="UniProtKB-KW"/>
</dbReference>
<dbReference type="PRINTS" id="PR00039">
    <property type="entry name" value="HTHLYSR"/>
</dbReference>
<keyword evidence="4" id="KW-0804">Transcription</keyword>
<reference evidence="6 7" key="1">
    <citation type="submission" date="2020-08" db="EMBL/GenBank/DDBJ databases">
        <title>Genomic Encyclopedia of Type Strains, Phase IV (KMG-IV): sequencing the most valuable type-strain genomes for metagenomic binning, comparative biology and taxonomic classification.</title>
        <authorList>
            <person name="Goeker M."/>
        </authorList>
    </citation>
    <scope>NUCLEOTIDE SEQUENCE [LARGE SCALE GENOMIC DNA]</scope>
    <source>
        <strain evidence="6 7">DSM 5895</strain>
    </source>
</reference>
<dbReference type="InterPro" id="IPR036388">
    <property type="entry name" value="WH-like_DNA-bd_sf"/>
</dbReference>
<evidence type="ECO:0000259" key="5">
    <source>
        <dbReference type="PROSITE" id="PS50931"/>
    </source>
</evidence>
<dbReference type="InterPro" id="IPR050176">
    <property type="entry name" value="LTTR"/>
</dbReference>
<dbReference type="FunFam" id="1.10.10.10:FF:000001">
    <property type="entry name" value="LysR family transcriptional regulator"/>
    <property type="match status" value="1"/>
</dbReference>
<dbReference type="InterPro" id="IPR036390">
    <property type="entry name" value="WH_DNA-bd_sf"/>
</dbReference>
<accession>A0A839ZEM4</accession>
<dbReference type="PANTHER" id="PTHR30579:SF7">
    <property type="entry name" value="HTH-TYPE TRANSCRIPTIONAL REGULATOR LRHA-RELATED"/>
    <property type="match status" value="1"/>
</dbReference>